<dbReference type="AlphaFoldDB" id="A0AAE8N397"/>
<name>A0AAE8N397_9PEZI</name>
<dbReference type="Pfam" id="PF06985">
    <property type="entry name" value="HET"/>
    <property type="match status" value="1"/>
</dbReference>
<feature type="region of interest" description="Disordered" evidence="1">
    <location>
        <begin position="630"/>
        <end position="696"/>
    </location>
</feature>
<comment type="caution">
    <text evidence="3">The sequence shown here is derived from an EMBL/GenBank/DDBJ whole genome shotgun (WGS) entry which is preliminary data.</text>
</comment>
<keyword evidence="4" id="KW-1185">Reference proteome</keyword>
<accession>A0AAE8N397</accession>
<feature type="compositionally biased region" description="Basic residues" evidence="1">
    <location>
        <begin position="664"/>
        <end position="677"/>
    </location>
</feature>
<dbReference type="PANTHER" id="PTHR24148:SF73">
    <property type="entry name" value="HET DOMAIN PROTEIN (AFU_ORTHOLOGUE AFUA_8G01020)"/>
    <property type="match status" value="1"/>
</dbReference>
<evidence type="ECO:0000256" key="1">
    <source>
        <dbReference type="SAM" id="MobiDB-lite"/>
    </source>
</evidence>
<reference evidence="3" key="1">
    <citation type="submission" date="2018-03" db="EMBL/GenBank/DDBJ databases">
        <authorList>
            <person name="Guldener U."/>
        </authorList>
    </citation>
    <scope>NUCLEOTIDE SEQUENCE</scope>
</reference>
<feature type="domain" description="Heterokaryon incompatibility" evidence="2">
    <location>
        <begin position="157"/>
        <end position="260"/>
    </location>
</feature>
<dbReference type="EMBL" id="ONZQ02000010">
    <property type="protein sequence ID" value="SPO04674.1"/>
    <property type="molecule type" value="Genomic_DNA"/>
</dbReference>
<protein>
    <recommendedName>
        <fullName evidence="2">Heterokaryon incompatibility domain-containing protein</fullName>
    </recommendedName>
</protein>
<dbReference type="PANTHER" id="PTHR24148">
    <property type="entry name" value="ANKYRIN REPEAT DOMAIN-CONTAINING PROTEIN 39 HOMOLOG-RELATED"/>
    <property type="match status" value="1"/>
</dbReference>
<evidence type="ECO:0000259" key="2">
    <source>
        <dbReference type="Pfam" id="PF06985"/>
    </source>
</evidence>
<dbReference type="Proteomes" id="UP001187682">
    <property type="component" value="Unassembled WGS sequence"/>
</dbReference>
<feature type="region of interest" description="Disordered" evidence="1">
    <location>
        <begin position="1"/>
        <end position="33"/>
    </location>
</feature>
<evidence type="ECO:0000313" key="4">
    <source>
        <dbReference type="Proteomes" id="UP001187682"/>
    </source>
</evidence>
<evidence type="ECO:0000313" key="3">
    <source>
        <dbReference type="EMBL" id="SPO04674.1"/>
    </source>
</evidence>
<sequence>MPRFFGPSLEESADKDGHKPGSSMHPRIIPRASAPGTHVCTSVCKGIASLPPEYHESVIAQLTEGEGVTPDSLEIQSLSMSNLSYLPEQTRPMMSELEERRAIEGNTDMAHLPLALPTTYKYPPLPMGHVRFLRFGGLGPHPLAELESHSLENPPPYVAVSYFWDSSSPRRGMFVDYQSFGISETVLEVLNQVQSLQHVGRRPLLWIDQICINQDDQEEKLDQIYRMGQIYSKAQKVFIWLGTTAHRSDFALESMERMEALLARKLVVMCGYREVSFDSLIKLASELRKYGSLDLIRYPDSSDQNMNNALSGIVSLRTLQLQGDSTKEVPKGLDIARFRDLVALSRTRQVTFPADRVHALMGVAPRRVREYMADIQRRHPNQSMWQLYTEFAKCILVNDPGWHFLSSAPSEFRPGELPSWVPNLNSRKPFASDLTRESHRFSAGISPGTQHLISRAITAKELVARGIRIDTVTEIIPQTAFGENMKRGDAYGASVREWEQACAQLSRKVYNLGPGQVVSAHIGTLMGQSLVEPAMDGRAVDAYRVFLEICRVGNEALRLINEGGISIPEPFRHLPDPVNASADYAVKRWLNDQPAEKYRLLLEFTDRMKNMSCSESKSTVLTSFTVPSGVSASSSFRPQRWEPQGTTISAPATLDTPVTVGASGHHHLGSGHFRHPRNGGSLRAPPSRLRPLSTTP</sequence>
<gene>
    <name evidence="3" type="ORF">DNG_07359</name>
</gene>
<dbReference type="InterPro" id="IPR010730">
    <property type="entry name" value="HET"/>
</dbReference>
<dbReference type="InterPro" id="IPR052895">
    <property type="entry name" value="HetReg/Transcr_Mod"/>
</dbReference>
<proteinExistence type="predicted"/>
<organism evidence="3 4">
    <name type="scientific">Cephalotrichum gorgonifer</name>
    <dbReference type="NCBI Taxonomy" id="2041049"/>
    <lineage>
        <taxon>Eukaryota</taxon>
        <taxon>Fungi</taxon>
        <taxon>Dikarya</taxon>
        <taxon>Ascomycota</taxon>
        <taxon>Pezizomycotina</taxon>
        <taxon>Sordariomycetes</taxon>
        <taxon>Hypocreomycetidae</taxon>
        <taxon>Microascales</taxon>
        <taxon>Microascaceae</taxon>
        <taxon>Cephalotrichum</taxon>
    </lineage>
</organism>